<evidence type="ECO:0000313" key="6">
    <source>
        <dbReference type="EnsemblMetazoa" id="G2678.4:cds"/>
    </source>
</evidence>
<dbReference type="InterPro" id="IPR050579">
    <property type="entry name" value="PMP-22/EMP/MP20-like"/>
</dbReference>
<protein>
    <submittedName>
        <fullName evidence="6">Uncharacterized protein</fullName>
    </submittedName>
</protein>
<evidence type="ECO:0000256" key="1">
    <source>
        <dbReference type="ARBA" id="ARBA00004141"/>
    </source>
</evidence>
<feature type="transmembrane region" description="Helical" evidence="5">
    <location>
        <begin position="37"/>
        <end position="64"/>
    </location>
</feature>
<dbReference type="Pfam" id="PF00822">
    <property type="entry name" value="PMP22_Claudin"/>
    <property type="match status" value="1"/>
</dbReference>
<accession>A0A8W8L754</accession>
<feature type="transmembrane region" description="Helical" evidence="5">
    <location>
        <begin position="179"/>
        <end position="203"/>
    </location>
</feature>
<reference evidence="6" key="1">
    <citation type="submission" date="2022-08" db="UniProtKB">
        <authorList>
            <consortium name="EnsemblMetazoa"/>
        </authorList>
    </citation>
    <scope>IDENTIFICATION</scope>
    <source>
        <strain evidence="6">05x7-T-G4-1.051#20</strain>
    </source>
</reference>
<proteinExistence type="predicted"/>
<evidence type="ECO:0000256" key="5">
    <source>
        <dbReference type="SAM" id="Phobius"/>
    </source>
</evidence>
<dbReference type="EnsemblMetazoa" id="G2678.4">
    <property type="protein sequence ID" value="G2678.4:cds"/>
    <property type="gene ID" value="G2678"/>
</dbReference>
<name>A0A8W8L754_MAGGI</name>
<dbReference type="PANTHER" id="PTHR10671">
    <property type="entry name" value="EPITHELIAL MEMBRANE PROTEIN-RELATED"/>
    <property type="match status" value="1"/>
</dbReference>
<sequence length="298" mass="33560">MQQIEGCEGTFRDTTVFWRKFHQSANAMYKLRLRQSYLSFGAFGCYGVSLLFFIICFCSNHWWYLQLDGKVINMGLWTGCWSSTSGESKCSSSIFDDKHFQNGGGSDWYHGARILMTCSLIAIFLQEFALIGYLCINEVEKYRQKLAGAVLGFSAVIVFLLVLNFLVTAPEANQLPGGSIGWSFGLTFLCILSEGAVGVAIFLERKYKHDQKKTLDTENETKSSVHDSKPHNLDPAMVNFWPDPHPRDDLSFSYRSSTGSLNIPYVPDNLSIDTVSTDVVKYTEEPGSSKRGHLEWEV</sequence>
<evidence type="ECO:0000313" key="7">
    <source>
        <dbReference type="Proteomes" id="UP000005408"/>
    </source>
</evidence>
<dbReference type="InterPro" id="IPR004031">
    <property type="entry name" value="PMP22/EMP/MP20/Claudin"/>
</dbReference>
<comment type="subcellular location">
    <subcellularLocation>
        <location evidence="1">Membrane</location>
        <topology evidence="1">Multi-pass membrane protein</topology>
    </subcellularLocation>
</comment>
<dbReference type="Gene3D" id="1.20.140.150">
    <property type="match status" value="1"/>
</dbReference>
<keyword evidence="3 5" id="KW-1133">Transmembrane helix</keyword>
<dbReference type="AlphaFoldDB" id="A0A8W8L754"/>
<keyword evidence="7" id="KW-1185">Reference proteome</keyword>
<feature type="transmembrane region" description="Helical" evidence="5">
    <location>
        <begin position="146"/>
        <end position="167"/>
    </location>
</feature>
<keyword evidence="2 5" id="KW-0812">Transmembrane</keyword>
<evidence type="ECO:0000256" key="4">
    <source>
        <dbReference type="ARBA" id="ARBA00023136"/>
    </source>
</evidence>
<keyword evidence="4 5" id="KW-0472">Membrane</keyword>
<dbReference type="GO" id="GO:0005886">
    <property type="term" value="C:plasma membrane"/>
    <property type="evidence" value="ECO:0007669"/>
    <property type="project" value="TreeGrafter"/>
</dbReference>
<dbReference type="PANTHER" id="PTHR10671:SF108">
    <property type="entry name" value="CLAUDIN FAMILY PROTEIN-RELATED"/>
    <property type="match status" value="1"/>
</dbReference>
<dbReference type="Proteomes" id="UP000005408">
    <property type="component" value="Unassembled WGS sequence"/>
</dbReference>
<feature type="transmembrane region" description="Helical" evidence="5">
    <location>
        <begin position="114"/>
        <end position="134"/>
    </location>
</feature>
<evidence type="ECO:0000256" key="2">
    <source>
        <dbReference type="ARBA" id="ARBA00022692"/>
    </source>
</evidence>
<evidence type="ECO:0000256" key="3">
    <source>
        <dbReference type="ARBA" id="ARBA00022989"/>
    </source>
</evidence>
<organism evidence="6 7">
    <name type="scientific">Magallana gigas</name>
    <name type="common">Pacific oyster</name>
    <name type="synonym">Crassostrea gigas</name>
    <dbReference type="NCBI Taxonomy" id="29159"/>
    <lineage>
        <taxon>Eukaryota</taxon>
        <taxon>Metazoa</taxon>
        <taxon>Spiralia</taxon>
        <taxon>Lophotrochozoa</taxon>
        <taxon>Mollusca</taxon>
        <taxon>Bivalvia</taxon>
        <taxon>Autobranchia</taxon>
        <taxon>Pteriomorphia</taxon>
        <taxon>Ostreida</taxon>
        <taxon>Ostreoidea</taxon>
        <taxon>Ostreidae</taxon>
        <taxon>Magallana</taxon>
    </lineage>
</organism>